<dbReference type="PANTHER" id="PTHR40112">
    <property type="entry name" value="H2HPP ISOMERASE"/>
    <property type="match status" value="1"/>
</dbReference>
<sequence>MFTKHSESDYKEVLPGIMMKTIVYGEKTLMTEFLLQKESHLPSHEHFHEQTGYMISGKMLLTIGDETYEVTAGDSWNIPSNIPHEAQVIEDSVAVEVFSPCRKEYLD</sequence>
<keyword evidence="3" id="KW-1185">Reference proteome</keyword>
<dbReference type="Proteomes" id="UP000319335">
    <property type="component" value="Unassembled WGS sequence"/>
</dbReference>
<dbReference type="InterPro" id="IPR013096">
    <property type="entry name" value="Cupin_2"/>
</dbReference>
<dbReference type="InterPro" id="IPR014710">
    <property type="entry name" value="RmlC-like_jellyroll"/>
</dbReference>
<feature type="domain" description="Cupin type-2" evidence="1">
    <location>
        <begin position="35"/>
        <end position="96"/>
    </location>
</feature>
<dbReference type="AlphaFoldDB" id="A0A7Z8P504"/>
<dbReference type="OrthoDB" id="114121at2157"/>
<dbReference type="RefSeq" id="WP_154809430.1">
    <property type="nucleotide sequence ID" value="NZ_VIAQ01000012.1"/>
</dbReference>
<gene>
    <name evidence="2" type="ORF">FKV42_06525</name>
</gene>
<comment type="caution">
    <text evidence="2">The sequence shown here is derived from an EMBL/GenBank/DDBJ whole genome shotgun (WGS) entry which is preliminary data.</text>
</comment>
<dbReference type="InterPro" id="IPR011051">
    <property type="entry name" value="RmlC_Cupin_sf"/>
</dbReference>
<evidence type="ECO:0000313" key="3">
    <source>
        <dbReference type="Proteomes" id="UP000319335"/>
    </source>
</evidence>
<evidence type="ECO:0000313" key="2">
    <source>
        <dbReference type="EMBL" id="TQD26394.1"/>
    </source>
</evidence>
<dbReference type="Gene3D" id="2.60.120.10">
    <property type="entry name" value="Jelly Rolls"/>
    <property type="match status" value="1"/>
</dbReference>
<proteinExistence type="predicted"/>
<dbReference type="SUPFAM" id="SSF51182">
    <property type="entry name" value="RmlC-like cupins"/>
    <property type="match status" value="1"/>
</dbReference>
<dbReference type="EMBL" id="VIAQ01000012">
    <property type="protein sequence ID" value="TQD26394.1"/>
    <property type="molecule type" value="Genomic_DNA"/>
</dbReference>
<dbReference type="PANTHER" id="PTHR40112:SF1">
    <property type="entry name" value="H2HPP ISOMERASE"/>
    <property type="match status" value="1"/>
</dbReference>
<dbReference type="Pfam" id="PF07883">
    <property type="entry name" value="Cupin_2"/>
    <property type="match status" value="1"/>
</dbReference>
<dbReference type="PIRSF" id="PIRSF029883">
    <property type="entry name" value="KdgF"/>
    <property type="match status" value="1"/>
</dbReference>
<organism evidence="2 3">
    <name type="scientific">Methanolobus vulcani</name>
    <dbReference type="NCBI Taxonomy" id="38026"/>
    <lineage>
        <taxon>Archaea</taxon>
        <taxon>Methanobacteriati</taxon>
        <taxon>Methanobacteriota</taxon>
        <taxon>Stenosarchaea group</taxon>
        <taxon>Methanomicrobia</taxon>
        <taxon>Methanosarcinales</taxon>
        <taxon>Methanosarcinaceae</taxon>
        <taxon>Methanolobus</taxon>
    </lineage>
</organism>
<evidence type="ECO:0000259" key="1">
    <source>
        <dbReference type="Pfam" id="PF07883"/>
    </source>
</evidence>
<dbReference type="InterPro" id="IPR025499">
    <property type="entry name" value="KdgF"/>
</dbReference>
<accession>A0A7Z8P504</accession>
<protein>
    <submittedName>
        <fullName evidence="2">Cupin domain-containing protein</fullName>
    </submittedName>
</protein>
<dbReference type="CDD" id="cd02238">
    <property type="entry name" value="cupin_KdgF"/>
    <property type="match status" value="1"/>
</dbReference>
<name>A0A7Z8P504_9EURY</name>
<reference evidence="2 3" key="1">
    <citation type="submission" date="2019-06" db="EMBL/GenBank/DDBJ databases">
        <title>Draft genome sequence of Methanolobus vulcani B1d.</title>
        <authorList>
            <person name="Creighbaum A.J."/>
            <person name="Ticak T."/>
            <person name="Hariraju D."/>
            <person name="Arivett B.A."/>
            <person name="Ferguson D.J.Jr."/>
        </authorList>
    </citation>
    <scope>NUCLEOTIDE SEQUENCE [LARGE SCALE GENOMIC DNA]</scope>
    <source>
        <strain evidence="2 3">B1d</strain>
    </source>
</reference>
<dbReference type="InterPro" id="IPR052535">
    <property type="entry name" value="Bacilysin_H2HPP_isomerase"/>
</dbReference>